<dbReference type="EMBL" id="BFEA01000052">
    <property type="protein sequence ID" value="GBG64619.1"/>
    <property type="molecule type" value="Genomic_DNA"/>
</dbReference>
<evidence type="ECO:0000313" key="2">
    <source>
        <dbReference type="EMBL" id="GBG64619.1"/>
    </source>
</evidence>
<gene>
    <name evidence="2" type="ORF">CBR_g45675</name>
</gene>
<keyword evidence="3" id="KW-1185">Reference proteome</keyword>
<evidence type="ECO:0000313" key="3">
    <source>
        <dbReference type="Proteomes" id="UP000265515"/>
    </source>
</evidence>
<dbReference type="Gramene" id="GBG64619">
    <property type="protein sequence ID" value="GBG64619"/>
    <property type="gene ID" value="CBR_g45675"/>
</dbReference>
<organism evidence="2 3">
    <name type="scientific">Chara braunii</name>
    <name type="common">Braun's stonewort</name>
    <dbReference type="NCBI Taxonomy" id="69332"/>
    <lineage>
        <taxon>Eukaryota</taxon>
        <taxon>Viridiplantae</taxon>
        <taxon>Streptophyta</taxon>
        <taxon>Charophyceae</taxon>
        <taxon>Charales</taxon>
        <taxon>Characeae</taxon>
        <taxon>Chara</taxon>
    </lineage>
</organism>
<dbReference type="Proteomes" id="UP000265515">
    <property type="component" value="Unassembled WGS sequence"/>
</dbReference>
<evidence type="ECO:0000256" key="1">
    <source>
        <dbReference type="SAM" id="MobiDB-lite"/>
    </source>
</evidence>
<feature type="compositionally biased region" description="Basic and acidic residues" evidence="1">
    <location>
        <begin position="186"/>
        <end position="195"/>
    </location>
</feature>
<reference evidence="2 3" key="1">
    <citation type="journal article" date="2018" name="Cell">
        <title>The Chara Genome: Secondary Complexity and Implications for Plant Terrestrialization.</title>
        <authorList>
            <person name="Nishiyama T."/>
            <person name="Sakayama H."/>
            <person name="Vries J.D."/>
            <person name="Buschmann H."/>
            <person name="Saint-Marcoux D."/>
            <person name="Ullrich K.K."/>
            <person name="Haas F.B."/>
            <person name="Vanderstraeten L."/>
            <person name="Becker D."/>
            <person name="Lang D."/>
            <person name="Vosolsobe S."/>
            <person name="Rombauts S."/>
            <person name="Wilhelmsson P.K.I."/>
            <person name="Janitza P."/>
            <person name="Kern R."/>
            <person name="Heyl A."/>
            <person name="Rumpler F."/>
            <person name="Villalobos L.I.A.C."/>
            <person name="Clay J.M."/>
            <person name="Skokan R."/>
            <person name="Toyoda A."/>
            <person name="Suzuki Y."/>
            <person name="Kagoshima H."/>
            <person name="Schijlen E."/>
            <person name="Tajeshwar N."/>
            <person name="Catarino B."/>
            <person name="Hetherington A.J."/>
            <person name="Saltykova A."/>
            <person name="Bonnot C."/>
            <person name="Breuninger H."/>
            <person name="Symeonidi A."/>
            <person name="Radhakrishnan G.V."/>
            <person name="Van Nieuwerburgh F."/>
            <person name="Deforce D."/>
            <person name="Chang C."/>
            <person name="Karol K.G."/>
            <person name="Hedrich R."/>
            <person name="Ulvskov P."/>
            <person name="Glockner G."/>
            <person name="Delwiche C.F."/>
            <person name="Petrasek J."/>
            <person name="Van de Peer Y."/>
            <person name="Friml J."/>
            <person name="Beilby M."/>
            <person name="Dolan L."/>
            <person name="Kohara Y."/>
            <person name="Sugano S."/>
            <person name="Fujiyama A."/>
            <person name="Delaux P.-M."/>
            <person name="Quint M."/>
            <person name="TheiBen G."/>
            <person name="Hagemann M."/>
            <person name="Harholt J."/>
            <person name="Dunand C."/>
            <person name="Zachgo S."/>
            <person name="Langdale J."/>
            <person name="Maumus F."/>
            <person name="Straeten D.V.D."/>
            <person name="Gould S.B."/>
            <person name="Rensing S.A."/>
        </authorList>
    </citation>
    <scope>NUCLEOTIDE SEQUENCE [LARGE SCALE GENOMIC DNA]</scope>
    <source>
        <strain evidence="2 3">S276</strain>
    </source>
</reference>
<protein>
    <submittedName>
        <fullName evidence="2">Uncharacterized protein</fullName>
    </submittedName>
</protein>
<sequence length="353" mass="39720">MFDRSVKRGRIHGEGPNVLSYAAKSRDVARWMIAKGGDKVEIRRIEYGMAFEAWITKAELEERRRLEDESKFWVTALRVPQRVMFHVESMVETSMGRIINSIPPKSDKTRPKLMNVKFELVREAEERFEEELPIKLDNGEIYYIKFACKNTPWCETCRWYFHTATEGCPRMGETPSEQQTGGNPRIDNEGRRRGGDPVNEQNRNIQEAPRDLQQRRNSQSDAGSSAQGNPRTGGAQQQRVERLNNQAWNSATAALPSAHAHQYGGRVQHPQLPLQTPGPHQTEAYQFQALLQLLNQDPRLSSLLPLANAATVPMSSFPMAPYPYSGYQLPNPALGPYGSNPSAMQGGTAIGGR</sequence>
<name>A0A388K3N9_CHABU</name>
<feature type="region of interest" description="Disordered" evidence="1">
    <location>
        <begin position="171"/>
        <end position="238"/>
    </location>
</feature>
<proteinExistence type="predicted"/>
<dbReference type="AlphaFoldDB" id="A0A388K3N9"/>
<feature type="compositionally biased region" description="Polar residues" evidence="1">
    <location>
        <begin position="215"/>
        <end position="238"/>
    </location>
</feature>
<accession>A0A388K3N9</accession>
<comment type="caution">
    <text evidence="2">The sequence shown here is derived from an EMBL/GenBank/DDBJ whole genome shotgun (WGS) entry which is preliminary data.</text>
</comment>